<dbReference type="Gene3D" id="3.80.10.10">
    <property type="entry name" value="Ribonuclease Inhibitor"/>
    <property type="match status" value="1"/>
</dbReference>
<evidence type="ECO:0000256" key="8">
    <source>
        <dbReference type="ARBA" id="ARBA00023233"/>
    </source>
</evidence>
<dbReference type="PANTHER" id="PTHR45690">
    <property type="entry name" value="NACHT, LRR AND PYD DOMAINS-CONTAINING PROTEIN 12"/>
    <property type="match status" value="1"/>
</dbReference>
<dbReference type="InterPro" id="IPR041267">
    <property type="entry name" value="NLRP_HD2"/>
</dbReference>
<feature type="compositionally biased region" description="Polar residues" evidence="9">
    <location>
        <begin position="1530"/>
        <end position="1546"/>
    </location>
</feature>
<keyword evidence="2" id="KW-0963">Cytoplasm</keyword>
<evidence type="ECO:0000313" key="12">
    <source>
        <dbReference type="Proteomes" id="UP001187343"/>
    </source>
</evidence>
<feature type="region of interest" description="Disordered" evidence="9">
    <location>
        <begin position="1169"/>
        <end position="1196"/>
    </location>
</feature>
<dbReference type="InterPro" id="IPR007111">
    <property type="entry name" value="NACHT_NTPase"/>
</dbReference>
<accession>A0AA88PYM1</accession>
<keyword evidence="8" id="KW-1271">Inflammasome</keyword>
<protein>
    <recommendedName>
        <fullName evidence="10">NACHT domain-containing protein</fullName>
    </recommendedName>
</protein>
<dbReference type="Pfam" id="PF14484">
    <property type="entry name" value="FISNA"/>
    <property type="match status" value="1"/>
</dbReference>
<dbReference type="InterPro" id="IPR050637">
    <property type="entry name" value="NLRP_innate_immun_reg"/>
</dbReference>
<dbReference type="InterPro" id="IPR032675">
    <property type="entry name" value="LRR_dom_sf"/>
</dbReference>
<evidence type="ECO:0000256" key="9">
    <source>
        <dbReference type="SAM" id="MobiDB-lite"/>
    </source>
</evidence>
<keyword evidence="12" id="KW-1185">Reference proteome</keyword>
<evidence type="ECO:0000256" key="5">
    <source>
        <dbReference type="ARBA" id="ARBA00022840"/>
    </source>
</evidence>
<dbReference type="SMART" id="SM01288">
    <property type="entry name" value="FISNA"/>
    <property type="match status" value="1"/>
</dbReference>
<sequence length="1699" mass="191564">MEHKGGALGPHSGVDSKISITAQNRSNISAPVILNSTVTGNISIANNYFTGPEAEVTGTGTQIIDTSSLITEYKQFLLSEYAYITEYTSRAGEQVLLNDRYIDPLIVQKHREKKERENEMRSRGERFFNTREANQRNQNIRLDQLFSPVNGFKKVAPRAVILQGDSGSGKSVTAQKIVLDWATDELYTTLFDVVFHLRCKELNGLSGEMSLVDLLDCSLTPNEIGQILKDMPQKVLFIVDGFDELMLSGTKEPLPTKPDIKSHPQGIVCSLLKGRMMRESFLLVTTRSTAVDKLENILKKPQCFVEIMGFSEKGVSEYFQKFFEDEEFSTQVYEKVKTHEMLYTACFIPVICWIVCTIFKRKGRDGVVTSELTTTTSIFVDFVFTLLKHHSSLNQHEELDLLKNLGQLAERGTLTHQVLFSRNDLPKAISDLPNIPFLCTFRQQERTYLKEMFGFLHLSFQEFFTALFYMLTDKAEATIKVKELLESAGNGRRNVHLLPVIRFLFGLSNKKVSRLIPEHPKSTTTVIRAQLEKWISKVIEKNIMDAFYINDFILYFLYELHDRDILKNVMKLWERSGIKIHWSLKGVDCQVVMYCLQYSSRIMSMEVKCNAKDLKMLHPALCRCTTLWLCFDSISDADVDLLTSALGKRKNVGYLTMEDGALSDESVQKILKTLGGQISVGNIRLVVRSISNANIDLTMNFLLKEMMGRSFSVCIASQSENIDKSLCTEFTMASKNNSVWFTLGHSEGHQGEISEKHGVCYYQGFSKISFGFCPFISIPMTDFLKTSHNLKSFSEIKNTEFGVNVDALLSFLSCVPGLTEVDMHAEYLTDVLTSKILSYLQVNPKISHIKFQVSNLLISDEKRVCSTFSVFRKPFEAYKMNVSERKNPSLSLSMDRWAYDTESGGNGDLVHSHQPDKPALVKLNLSFPPLEGSSASWEILFKRLYKLIQLTEQSPELDEDVDSLLLFLQSVPGLKEIKVWLNNLIESWAAGLFTLFLSCSSLLHLQLKTDISVVNDVESLGIIRDDGVRLSIGCNHLNYIDGFCDINPFEPPVHKVLPCVTITLTDDPENANADWRKFFQAYNQLKDLTGSSLEYDESVSDLLSVLHPVSGLKELDLIFRFMTVDGASRVLDLIQMNPSLTVLNFGAVELPEANKVNFKKDGKNEFFRSQSAGQMSDDSDEDSRSSPLNDSSDEINDSYELDSMERILCSDLRMWRRLSGQCSLFLKCTGSSPNTKSLFSSIEITLSANSEKTSSDWKHFLRAYNQCKGISIQSPTFEESVDALLLSLDSVPGLNKVQLTTDSLTENLAAKMLSMCHTCPSLHNICLQVDYNKRYSELNVCSSLSVTRNTDSILSVDIQLARDSMIEISPSFISFTSPCSEIAKLDGGELFETLDILKGLEEGCEEHEELLGDLMSTLLSAPGLQKIRFKISSLTENWVKRTLSLTEICPSFQEIRYDCIESGGLLLDEVERILQSSQTDSDCRIIITGMKRSKAKDGWTEIMMDTSKSSSASDEKTHRDQKEEEEISSRGETFQQVRGSRSSQDPINLDMLFKPDSSGINPGVILQGNSGNGISFTVQKMIMDWACDLHRTKFDVVLWLHVKSSEHHSQGLGQSVPTLVKSLGLLADKGILAQQVLFDETRRDETRDETFRCSKSSKECKDLVYPYNPADYSCNQKVKIRLNKQGFFAEPLRKSLFSN</sequence>
<evidence type="ECO:0000256" key="7">
    <source>
        <dbReference type="ARBA" id="ARBA00023198"/>
    </source>
</evidence>
<name>A0AA88PYM1_9TELE</name>
<organism evidence="11 12">
    <name type="scientific">Cirrhinus molitorella</name>
    <name type="common">mud carp</name>
    <dbReference type="NCBI Taxonomy" id="172907"/>
    <lineage>
        <taxon>Eukaryota</taxon>
        <taxon>Metazoa</taxon>
        <taxon>Chordata</taxon>
        <taxon>Craniata</taxon>
        <taxon>Vertebrata</taxon>
        <taxon>Euteleostomi</taxon>
        <taxon>Actinopterygii</taxon>
        <taxon>Neopterygii</taxon>
        <taxon>Teleostei</taxon>
        <taxon>Ostariophysi</taxon>
        <taxon>Cypriniformes</taxon>
        <taxon>Cyprinidae</taxon>
        <taxon>Labeoninae</taxon>
        <taxon>Labeonini</taxon>
        <taxon>Cirrhinus</taxon>
    </lineage>
</organism>
<evidence type="ECO:0000256" key="2">
    <source>
        <dbReference type="ARBA" id="ARBA00022490"/>
    </source>
</evidence>
<gene>
    <name evidence="11" type="ORF">Q8A67_008625</name>
</gene>
<dbReference type="InterPro" id="IPR027417">
    <property type="entry name" value="P-loop_NTPase"/>
</dbReference>
<dbReference type="SUPFAM" id="SSF52540">
    <property type="entry name" value="P-loop containing nucleoside triphosphate hydrolases"/>
    <property type="match status" value="1"/>
</dbReference>
<comment type="caution">
    <text evidence="11">The sequence shown here is derived from an EMBL/GenBank/DDBJ whole genome shotgun (WGS) entry which is preliminary data.</text>
</comment>
<keyword evidence="5" id="KW-0067">ATP-binding</keyword>
<dbReference type="EMBL" id="JAUYZG010000008">
    <property type="protein sequence ID" value="KAK2900510.1"/>
    <property type="molecule type" value="Genomic_DNA"/>
</dbReference>
<keyword evidence="3" id="KW-0677">Repeat</keyword>
<keyword evidence="4" id="KW-0547">Nucleotide-binding</keyword>
<dbReference type="Proteomes" id="UP001187343">
    <property type="component" value="Unassembled WGS sequence"/>
</dbReference>
<dbReference type="PROSITE" id="PS50837">
    <property type="entry name" value="NACHT"/>
    <property type="match status" value="1"/>
</dbReference>
<keyword evidence="7" id="KW-0395">Inflammatory response</keyword>
<proteinExistence type="predicted"/>
<dbReference type="Gene3D" id="3.40.50.300">
    <property type="entry name" value="P-loop containing nucleotide triphosphate hydrolases"/>
    <property type="match status" value="2"/>
</dbReference>
<evidence type="ECO:0000256" key="4">
    <source>
        <dbReference type="ARBA" id="ARBA00022741"/>
    </source>
</evidence>
<evidence type="ECO:0000313" key="11">
    <source>
        <dbReference type="EMBL" id="KAK2900510.1"/>
    </source>
</evidence>
<dbReference type="PANTHER" id="PTHR45690:SF19">
    <property type="entry name" value="NACHT, LRR AND PYD DOMAINS-CONTAINING PROTEIN 3"/>
    <property type="match status" value="1"/>
</dbReference>
<evidence type="ECO:0000256" key="6">
    <source>
        <dbReference type="ARBA" id="ARBA00022843"/>
    </source>
</evidence>
<dbReference type="Pfam" id="PF17776">
    <property type="entry name" value="NLRC4_HD2"/>
    <property type="match status" value="1"/>
</dbReference>
<dbReference type="GO" id="GO:0005829">
    <property type="term" value="C:cytosol"/>
    <property type="evidence" value="ECO:0007669"/>
    <property type="project" value="UniProtKB-SubCell"/>
</dbReference>
<evidence type="ECO:0000256" key="1">
    <source>
        <dbReference type="ARBA" id="ARBA00004110"/>
    </source>
</evidence>
<feature type="compositionally biased region" description="Basic and acidic residues" evidence="9">
    <location>
        <begin position="1513"/>
        <end position="1522"/>
    </location>
</feature>
<keyword evidence="6" id="KW-0832">Ubl conjugation</keyword>
<evidence type="ECO:0000256" key="3">
    <source>
        <dbReference type="ARBA" id="ARBA00022737"/>
    </source>
</evidence>
<evidence type="ECO:0000259" key="10">
    <source>
        <dbReference type="PROSITE" id="PS50837"/>
    </source>
</evidence>
<dbReference type="InterPro" id="IPR029495">
    <property type="entry name" value="NACHT-assoc"/>
</dbReference>
<reference evidence="11" key="1">
    <citation type="submission" date="2023-08" db="EMBL/GenBank/DDBJ databases">
        <title>Chromosome-level Genome Assembly of mud carp (Cirrhinus molitorella).</title>
        <authorList>
            <person name="Liu H."/>
        </authorList>
    </citation>
    <scope>NUCLEOTIDE SEQUENCE</scope>
    <source>
        <strain evidence="11">Prfri</strain>
        <tissue evidence="11">Muscle</tissue>
    </source>
</reference>
<dbReference type="GO" id="GO:0005524">
    <property type="term" value="F:ATP binding"/>
    <property type="evidence" value="ECO:0007669"/>
    <property type="project" value="UniProtKB-KW"/>
</dbReference>
<comment type="subcellular location">
    <subcellularLocation>
        <location evidence="1">Inflammasome</location>
    </subcellularLocation>
</comment>
<dbReference type="SUPFAM" id="SSF52047">
    <property type="entry name" value="RNI-like"/>
    <property type="match status" value="1"/>
</dbReference>
<feature type="domain" description="NACHT" evidence="10">
    <location>
        <begin position="158"/>
        <end position="290"/>
    </location>
</feature>
<dbReference type="Pfam" id="PF05729">
    <property type="entry name" value="NACHT"/>
    <property type="match status" value="1"/>
</dbReference>
<feature type="region of interest" description="Disordered" evidence="9">
    <location>
        <begin position="1505"/>
        <end position="1546"/>
    </location>
</feature>